<dbReference type="AlphaFoldDB" id="A0A2G5B0M8"/>
<name>A0A2G5B0M8_COERN</name>
<dbReference type="EMBL" id="KZ303648">
    <property type="protein sequence ID" value="PIA12575.1"/>
    <property type="molecule type" value="Genomic_DNA"/>
</dbReference>
<dbReference type="Proteomes" id="UP000242474">
    <property type="component" value="Unassembled WGS sequence"/>
</dbReference>
<sequence>MVSTGRVVGIDCGLGVYRMFRVFHVVFSVDSAVVRELSVLGVGTSGAVSDNLPSPDMQEPESSVCQYCLHKLKSALTIAQERVQWSELLFL</sequence>
<accession>A0A2G5B0M8</accession>
<proteinExistence type="predicted"/>
<keyword evidence="2" id="KW-1185">Reference proteome</keyword>
<evidence type="ECO:0000313" key="2">
    <source>
        <dbReference type="Proteomes" id="UP000242474"/>
    </source>
</evidence>
<protein>
    <submittedName>
        <fullName evidence="1">Uncharacterized protein</fullName>
    </submittedName>
</protein>
<gene>
    <name evidence="1" type="ORF">COEREDRAFT_12575</name>
</gene>
<organism evidence="1 2">
    <name type="scientific">Coemansia reversa (strain ATCC 12441 / NRRL 1564)</name>
    <dbReference type="NCBI Taxonomy" id="763665"/>
    <lineage>
        <taxon>Eukaryota</taxon>
        <taxon>Fungi</taxon>
        <taxon>Fungi incertae sedis</taxon>
        <taxon>Zoopagomycota</taxon>
        <taxon>Kickxellomycotina</taxon>
        <taxon>Kickxellomycetes</taxon>
        <taxon>Kickxellales</taxon>
        <taxon>Kickxellaceae</taxon>
        <taxon>Coemansia</taxon>
    </lineage>
</organism>
<reference evidence="1 2" key="1">
    <citation type="journal article" date="2015" name="Genome Biol. Evol.">
        <title>Phylogenomic analyses indicate that early fungi evolved digesting cell walls of algal ancestors of land plants.</title>
        <authorList>
            <person name="Chang Y."/>
            <person name="Wang S."/>
            <person name="Sekimoto S."/>
            <person name="Aerts A.L."/>
            <person name="Choi C."/>
            <person name="Clum A."/>
            <person name="LaButti K.M."/>
            <person name="Lindquist E.A."/>
            <person name="Yee Ngan C."/>
            <person name="Ohm R.A."/>
            <person name="Salamov A.A."/>
            <person name="Grigoriev I.V."/>
            <person name="Spatafora J.W."/>
            <person name="Berbee M.L."/>
        </authorList>
    </citation>
    <scope>NUCLEOTIDE SEQUENCE [LARGE SCALE GENOMIC DNA]</scope>
    <source>
        <strain evidence="1 2">NRRL 1564</strain>
    </source>
</reference>
<evidence type="ECO:0000313" key="1">
    <source>
        <dbReference type="EMBL" id="PIA12575.1"/>
    </source>
</evidence>